<evidence type="ECO:0000256" key="1">
    <source>
        <dbReference type="SAM" id="MobiDB-lite"/>
    </source>
</evidence>
<keyword evidence="4" id="KW-1185">Reference proteome</keyword>
<feature type="region of interest" description="Disordered" evidence="1">
    <location>
        <begin position="61"/>
        <end position="82"/>
    </location>
</feature>
<reference evidence="3" key="1">
    <citation type="submission" date="2021-11" db="EMBL/GenBank/DDBJ databases">
        <authorList>
            <person name="Schell T."/>
        </authorList>
    </citation>
    <scope>NUCLEOTIDE SEQUENCE</scope>
    <source>
        <strain evidence="3">M5</strain>
    </source>
</reference>
<comment type="caution">
    <text evidence="3">The sequence shown here is derived from an EMBL/GenBank/DDBJ whole genome shotgun (WGS) entry which is preliminary data.</text>
</comment>
<dbReference type="OrthoDB" id="6514900at2759"/>
<evidence type="ECO:0000313" key="3">
    <source>
        <dbReference type="EMBL" id="CAH0109276.1"/>
    </source>
</evidence>
<sequence length="82" mass="9388">MYQKQAHSVFLAVVVLGLLLAVSIQAYPSWRLYWPWHALKGNMSSKTSAKYYSYINPSKIGRKKRSQVNPADESQLLDNQSE</sequence>
<accession>A0A8J2S4I8</accession>
<feature type="chain" id="PRO_5035160771" evidence="2">
    <location>
        <begin position="27"/>
        <end position="82"/>
    </location>
</feature>
<evidence type="ECO:0000313" key="4">
    <source>
        <dbReference type="Proteomes" id="UP000789390"/>
    </source>
</evidence>
<dbReference type="AlphaFoldDB" id="A0A8J2S4I8"/>
<feature type="signal peptide" evidence="2">
    <location>
        <begin position="1"/>
        <end position="26"/>
    </location>
</feature>
<name>A0A8J2S4I8_9CRUS</name>
<gene>
    <name evidence="3" type="ORF">DGAL_LOCUS12748</name>
</gene>
<organism evidence="3 4">
    <name type="scientific">Daphnia galeata</name>
    <dbReference type="NCBI Taxonomy" id="27404"/>
    <lineage>
        <taxon>Eukaryota</taxon>
        <taxon>Metazoa</taxon>
        <taxon>Ecdysozoa</taxon>
        <taxon>Arthropoda</taxon>
        <taxon>Crustacea</taxon>
        <taxon>Branchiopoda</taxon>
        <taxon>Diplostraca</taxon>
        <taxon>Cladocera</taxon>
        <taxon>Anomopoda</taxon>
        <taxon>Daphniidae</taxon>
        <taxon>Daphnia</taxon>
    </lineage>
</organism>
<proteinExistence type="predicted"/>
<dbReference type="EMBL" id="CAKKLH010000292">
    <property type="protein sequence ID" value="CAH0109276.1"/>
    <property type="molecule type" value="Genomic_DNA"/>
</dbReference>
<evidence type="ECO:0000256" key="2">
    <source>
        <dbReference type="SAM" id="SignalP"/>
    </source>
</evidence>
<dbReference type="Proteomes" id="UP000789390">
    <property type="component" value="Unassembled WGS sequence"/>
</dbReference>
<keyword evidence="2" id="KW-0732">Signal</keyword>
<protein>
    <submittedName>
        <fullName evidence="3">Uncharacterized protein</fullName>
    </submittedName>
</protein>